<keyword evidence="2" id="KW-0489">Methyltransferase</keyword>
<keyword evidence="1" id="KW-0812">Transmembrane</keyword>
<dbReference type="GO" id="GO:0016020">
    <property type="term" value="C:membrane"/>
    <property type="evidence" value="ECO:0007669"/>
    <property type="project" value="InterPro"/>
</dbReference>
<dbReference type="PANTHER" id="PTHR43847:SF1">
    <property type="entry name" value="BLL3993 PROTEIN"/>
    <property type="match status" value="1"/>
</dbReference>
<dbReference type="InterPro" id="IPR052527">
    <property type="entry name" value="Metal_cation-efflux_comp"/>
</dbReference>
<dbReference type="RefSeq" id="WP_074482197.1">
    <property type="nucleotide sequence ID" value="NZ_FNJK01000002.1"/>
</dbReference>
<reference evidence="2 3" key="1">
    <citation type="submission" date="2016-10" db="EMBL/GenBank/DDBJ databases">
        <authorList>
            <person name="de Groot N.N."/>
        </authorList>
    </citation>
    <scope>NUCLEOTIDE SEQUENCE [LARGE SCALE GENOMIC DNA]</scope>
    <source>
        <strain evidence="2 3">Sb04</strain>
    </source>
</reference>
<dbReference type="GO" id="GO:0016628">
    <property type="term" value="F:oxidoreductase activity, acting on the CH-CH group of donors, NAD or NADP as acceptor"/>
    <property type="evidence" value="ECO:0007669"/>
    <property type="project" value="InterPro"/>
</dbReference>
<evidence type="ECO:0000313" key="3">
    <source>
        <dbReference type="Proteomes" id="UP000183816"/>
    </source>
</evidence>
<keyword evidence="2" id="KW-0808">Transferase</keyword>
<accession>A0A1H0MSZ1</accession>
<dbReference type="PANTHER" id="PTHR43847">
    <property type="entry name" value="BLL3993 PROTEIN"/>
    <property type="match status" value="1"/>
</dbReference>
<dbReference type="EMBL" id="FNJK01000002">
    <property type="protein sequence ID" value="SDO83436.1"/>
    <property type="molecule type" value="Genomic_DNA"/>
</dbReference>
<name>A0A1H0MSZ1_STREI</name>
<feature type="transmembrane region" description="Helical" evidence="1">
    <location>
        <begin position="38"/>
        <end position="57"/>
    </location>
</feature>
<evidence type="ECO:0000313" key="2">
    <source>
        <dbReference type="EMBL" id="SDO83436.1"/>
    </source>
</evidence>
<dbReference type="OrthoDB" id="5471300at2"/>
<dbReference type="InterPro" id="IPR001171">
    <property type="entry name" value="ERG24_DHCR-like"/>
</dbReference>
<feature type="transmembrane region" description="Helical" evidence="1">
    <location>
        <begin position="109"/>
        <end position="127"/>
    </location>
</feature>
<proteinExistence type="predicted"/>
<dbReference type="GO" id="GO:0016126">
    <property type="term" value="P:sterol biosynthetic process"/>
    <property type="evidence" value="ECO:0007669"/>
    <property type="project" value="InterPro"/>
</dbReference>
<protein>
    <submittedName>
        <fullName evidence="2">Protein-S-isoprenylcysteine O-methyltransferase Ste14</fullName>
    </submittedName>
</protein>
<sequence>MSKKLFIQAISKFLLGFLLVAMLLFLSAGSLRFWNAWLLLAILYIPMFVAGLVMMVLNPSLLQKRLDAKESEKEQQSVIKWSALMFLLAFLLAGFSFRFNWMRLSPSVSYYASVVFLLAYGLYAEVLRENTYLARTIGVQEGQKVVDTGLYGIIRHPMYAATLLLFLSMGLVLGSLLSFIILLFYIPLIVKRIRNEEVVLEKYLKGYQDYQEKVRYRLIPFIW</sequence>
<dbReference type="Pfam" id="PF01222">
    <property type="entry name" value="ERG4_ERG24"/>
    <property type="match status" value="1"/>
</dbReference>
<dbReference type="AlphaFoldDB" id="A0A1H0MSZ1"/>
<evidence type="ECO:0000256" key="1">
    <source>
        <dbReference type="SAM" id="Phobius"/>
    </source>
</evidence>
<dbReference type="Proteomes" id="UP000183816">
    <property type="component" value="Unassembled WGS sequence"/>
</dbReference>
<gene>
    <name evidence="2" type="ORF">SAMN05216347_102462</name>
</gene>
<keyword evidence="1" id="KW-1133">Transmembrane helix</keyword>
<keyword evidence="1" id="KW-0472">Membrane</keyword>
<dbReference type="GO" id="GO:0008168">
    <property type="term" value="F:methyltransferase activity"/>
    <property type="evidence" value="ECO:0007669"/>
    <property type="project" value="UniProtKB-KW"/>
</dbReference>
<dbReference type="Gene3D" id="1.20.120.1630">
    <property type="match status" value="1"/>
</dbReference>
<feature type="transmembrane region" description="Helical" evidence="1">
    <location>
        <begin position="163"/>
        <end position="186"/>
    </location>
</feature>
<organism evidence="2 3">
    <name type="scientific">Streptococcus equinus</name>
    <name type="common">Streptococcus bovis</name>
    <dbReference type="NCBI Taxonomy" id="1335"/>
    <lineage>
        <taxon>Bacteria</taxon>
        <taxon>Bacillati</taxon>
        <taxon>Bacillota</taxon>
        <taxon>Bacilli</taxon>
        <taxon>Lactobacillales</taxon>
        <taxon>Streptococcaceae</taxon>
        <taxon>Streptococcus</taxon>
    </lineage>
</organism>
<feature type="transmembrane region" description="Helical" evidence="1">
    <location>
        <begin position="78"/>
        <end position="97"/>
    </location>
</feature>
<dbReference type="GO" id="GO:0032259">
    <property type="term" value="P:methylation"/>
    <property type="evidence" value="ECO:0007669"/>
    <property type="project" value="UniProtKB-KW"/>
</dbReference>